<dbReference type="InterPro" id="IPR013761">
    <property type="entry name" value="SAM/pointed_sf"/>
</dbReference>
<evidence type="ECO:0000259" key="1">
    <source>
        <dbReference type="PROSITE" id="PS50105"/>
    </source>
</evidence>
<dbReference type="RefSeq" id="XP_028292583.1">
    <property type="nucleotide sequence ID" value="XM_028436782.1"/>
</dbReference>
<dbReference type="PANTHER" id="PTHR16155:SF20">
    <property type="entry name" value="STERILE ALPHA MOTIF DOMAIN-CONTAINING PROTEIN 9-LIKE"/>
    <property type="match status" value="1"/>
</dbReference>
<dbReference type="RefSeq" id="XP_028292580.1">
    <property type="nucleotide sequence ID" value="XM_028436779.1"/>
</dbReference>
<dbReference type="GeneID" id="114455502"/>
<dbReference type="PANTHER" id="PTHR16155">
    <property type="entry name" value="DED DOMAIN-CONTAINING PROTEIN"/>
    <property type="match status" value="1"/>
</dbReference>
<evidence type="ECO:0000313" key="2">
    <source>
        <dbReference type="Ensembl" id="ENSGWIP00000005470.1"/>
    </source>
</evidence>
<dbReference type="SMART" id="SM00454">
    <property type="entry name" value="SAM"/>
    <property type="match status" value="1"/>
</dbReference>
<dbReference type="Proteomes" id="UP000694680">
    <property type="component" value="Chromosome 21"/>
</dbReference>
<dbReference type="RefSeq" id="XP_028292582.1">
    <property type="nucleotide sequence ID" value="XM_028436781.1"/>
</dbReference>
<accession>A0A8C5DDL1</accession>
<organism evidence="2 3">
    <name type="scientific">Gouania willdenowi</name>
    <name type="common">Blunt-snouted clingfish</name>
    <name type="synonym">Lepadogaster willdenowi</name>
    <dbReference type="NCBI Taxonomy" id="441366"/>
    <lineage>
        <taxon>Eukaryota</taxon>
        <taxon>Metazoa</taxon>
        <taxon>Chordata</taxon>
        <taxon>Craniata</taxon>
        <taxon>Vertebrata</taxon>
        <taxon>Euteleostomi</taxon>
        <taxon>Actinopterygii</taxon>
        <taxon>Neopterygii</taxon>
        <taxon>Teleostei</taxon>
        <taxon>Neoteleostei</taxon>
        <taxon>Acanthomorphata</taxon>
        <taxon>Ovalentaria</taxon>
        <taxon>Blenniimorphae</taxon>
        <taxon>Blenniiformes</taxon>
        <taxon>Gobiesocoidei</taxon>
        <taxon>Gobiesocidae</taxon>
        <taxon>Gobiesocinae</taxon>
        <taxon>Gouania</taxon>
    </lineage>
</organism>
<reference evidence="2" key="2">
    <citation type="submission" date="2025-05" db="UniProtKB">
        <authorList>
            <consortium name="Ensembl"/>
        </authorList>
    </citation>
    <scope>IDENTIFICATION</scope>
</reference>
<reference evidence="2" key="1">
    <citation type="submission" date="2020-06" db="EMBL/GenBank/DDBJ databases">
        <authorList>
            <consortium name="Wellcome Sanger Institute Data Sharing"/>
        </authorList>
    </citation>
    <scope>NUCLEOTIDE SEQUENCE [LARGE SCALE GENOMIC DNA]</scope>
</reference>
<evidence type="ECO:0000313" key="3">
    <source>
        <dbReference type="Proteomes" id="UP000694680"/>
    </source>
</evidence>
<dbReference type="Gene3D" id="1.10.150.50">
    <property type="entry name" value="Transcription Factor, Ets-1"/>
    <property type="match status" value="1"/>
</dbReference>
<dbReference type="RefSeq" id="XP_028292579.1">
    <property type="nucleotide sequence ID" value="XM_028436778.1"/>
</dbReference>
<keyword evidence="3" id="KW-1185">Reference proteome</keyword>
<dbReference type="Ensembl" id="ENSGWIT00000005905.1">
    <property type="protein sequence ID" value="ENSGWIP00000005470.1"/>
    <property type="gene ID" value="ENSGWIG00000002995.1"/>
</dbReference>
<dbReference type="GO" id="GO:0005737">
    <property type="term" value="C:cytoplasm"/>
    <property type="evidence" value="ECO:0007669"/>
    <property type="project" value="TreeGrafter"/>
</dbReference>
<feature type="domain" description="SAM" evidence="1">
    <location>
        <begin position="21"/>
        <end position="86"/>
    </location>
</feature>
<dbReference type="Ensembl" id="ENSGWIT00000005906.1">
    <property type="protein sequence ID" value="ENSGWIP00000005471.1"/>
    <property type="gene ID" value="ENSGWIG00000002995.1"/>
</dbReference>
<dbReference type="RefSeq" id="XP_028292581.1">
    <property type="nucleotide sequence ID" value="XM_028436780.1"/>
</dbReference>
<gene>
    <name evidence="2" type="primary">LOC114455502</name>
</gene>
<protein>
    <submittedName>
        <fullName evidence="2">Sterile alpha motif domain-containing protein 9-like</fullName>
    </submittedName>
</protein>
<sequence length="1505" mass="172720">MAEGNDRDSMEEDLPPDIKLWTKCDVRKWVRNLDGDEERVAEKLFEEDVDGSSLLSLNSQDFKIIGVKLGPAKRIIQAKEEWLKEHPSQSVSLCKPYPFDRYHNADRYTENNVLQSMESGPSNLIEPCHEFKAFTKTTDETKMKKFTDETIRFAAACMNSRTNGTIHFGIGDTKQGFKHGQVLGVDVEDKEDFANKLEKAIEVHFEHKYVKDAKKCIRHPRFVGVLSRNMTSSTKYVIEVDIVPDSLICKENYYHTNTHDMTTKKAKKKINETENSLPSKQFFVREGGSTVNLLTQTPEDKKEKRYQDVLNGISEVSELRKHAEEEHLSRVKSSTQGHLLANMITGGSLSMDKSHFEHYVVVSNKSHPSQLESLAFLVDLNPVAVLDFDPESDRGGLQNHLNQSILVNVHFPKKYKITEKVEDMVKRLNLARNTSWVFCNGGADQETPSEIDQWSMEKGASVRDVISFLCRPDVLPQNRFLVIFLLLSTVNDMMDPIVETFCTFSQELRGTHQILCISDNKSGFTSWKNLIEARNKIDISPRCIYELSFTEVNGTILNLWSEKQRSLRFLPCGGGSTVVLAKKEEQSMSTLEVLCTNECEGGNKDIIPLEENFYRGGNVTWWNFYISEQPGSSQFIKRDMLDHILNHIVPGLCSLNKVCVVLNLKHLPGCGGTTLAMHTLWSLKDQCRCAVLRENQADQSEIAKQVVKLLTCESKEVQPTVPVLLMIDDFEDEDKVSDLQELIETECEERGIQSSSALVLLLNCRRSESSHSIQSSPDTVFIGNDLSAKEQTKFEAKLREIKKTHKNADTFYGFMIMKENFQPAYIQSVVKATLKRFDRKQKADQLFAVLVLLNVYGRNASLSVSHCEEFLNIQSKPFCGKNKIEDEFGKLSPLLGRCLVVGKVKFSALKVIHWRIAKECLNELSSTHNMKRAEIVDILLNTDTVYGCIQGTDYLLQELRYILVNRQLSSKRENKFSPFIEDIARETPGLEESVLENASKRFEKDAVVCQLLARYNYLRKKNFREAKSWAKKARDLHKDSSYFADTSAQVIKHELKNALGNIKEEPLVPEKLQHCLKLAQKATEGFKETQRLARKESVQRLKNKFNNTLHNTSGCQGEIEVDVLVIEILENIPVFSAHTVRHDIMSQVLAGKLVLQSLEEKDPQKHRNKPFYDILKQYKEYLHCLKGRMKENFDFLDKISINLSTQFGLKADYNQDLEKRLLNFFRQYRRIFCNTTTPELNLPELLKARQFLEMEKVDSYTGILSYLSEGKAVGKLEECAREYEYLCARNQNVKDCINCIYVSVVLSCTKRESKHIPPYQVLLHRLQDVLRNHISLKDSSSTYFIAVVLLWPCPLYPTKCESLEKYISLLRSCYHDDMKEVYCGKWPVLHFFLGKKHGYDRLVHLRQIKECFKCEPEQFVSMWRNGQIWKDEEVKELLLRVTGEIHRDVILADAGTFKLELTPMSRSQINGYWDGCKMSFFIGFTMKGPTALDIVPVPKTLGNYF</sequence>
<dbReference type="RefSeq" id="XP_028292578.1">
    <property type="nucleotide sequence ID" value="XM_028436777.1"/>
</dbReference>
<dbReference type="OrthoDB" id="2337140at2759"/>
<dbReference type="InterPro" id="IPR001660">
    <property type="entry name" value="SAM"/>
</dbReference>
<name>A0A8C5DDL1_GOUWI</name>
<dbReference type="SUPFAM" id="SSF47769">
    <property type="entry name" value="SAM/Pointed domain"/>
    <property type="match status" value="1"/>
</dbReference>
<proteinExistence type="predicted"/>
<dbReference type="PROSITE" id="PS50105">
    <property type="entry name" value="SAM_DOMAIN"/>
    <property type="match status" value="1"/>
</dbReference>